<reference evidence="2" key="1">
    <citation type="journal article" date="2020" name="Stud. Mycol.">
        <title>101 Dothideomycetes genomes: a test case for predicting lifestyles and emergence of pathogens.</title>
        <authorList>
            <person name="Haridas S."/>
            <person name="Albert R."/>
            <person name="Binder M."/>
            <person name="Bloem J."/>
            <person name="Labutti K."/>
            <person name="Salamov A."/>
            <person name="Andreopoulos B."/>
            <person name="Baker S."/>
            <person name="Barry K."/>
            <person name="Bills G."/>
            <person name="Bluhm B."/>
            <person name="Cannon C."/>
            <person name="Castanera R."/>
            <person name="Culley D."/>
            <person name="Daum C."/>
            <person name="Ezra D."/>
            <person name="Gonzalez J."/>
            <person name="Henrissat B."/>
            <person name="Kuo A."/>
            <person name="Liang C."/>
            <person name="Lipzen A."/>
            <person name="Lutzoni F."/>
            <person name="Magnuson J."/>
            <person name="Mondo S."/>
            <person name="Nolan M."/>
            <person name="Ohm R."/>
            <person name="Pangilinan J."/>
            <person name="Park H.-J."/>
            <person name="Ramirez L."/>
            <person name="Alfaro M."/>
            <person name="Sun H."/>
            <person name="Tritt A."/>
            <person name="Yoshinaga Y."/>
            <person name="Zwiers L.-H."/>
            <person name="Turgeon B."/>
            <person name="Goodwin S."/>
            <person name="Spatafora J."/>
            <person name="Crous P."/>
            <person name="Grigoriev I."/>
        </authorList>
    </citation>
    <scope>NUCLEOTIDE SEQUENCE</scope>
    <source>
        <strain evidence="2">CBS 121167</strain>
    </source>
</reference>
<dbReference type="GeneID" id="54300625"/>
<feature type="region of interest" description="Disordered" evidence="1">
    <location>
        <begin position="147"/>
        <end position="166"/>
    </location>
</feature>
<gene>
    <name evidence="2" type="ORF">K452DRAFT_308035</name>
</gene>
<dbReference type="AlphaFoldDB" id="A0A6A6BGC2"/>
<evidence type="ECO:0000256" key="1">
    <source>
        <dbReference type="SAM" id="MobiDB-lite"/>
    </source>
</evidence>
<dbReference type="RefSeq" id="XP_033398057.1">
    <property type="nucleotide sequence ID" value="XM_033543128.1"/>
</dbReference>
<proteinExistence type="predicted"/>
<feature type="compositionally biased region" description="Acidic residues" evidence="1">
    <location>
        <begin position="152"/>
        <end position="166"/>
    </location>
</feature>
<name>A0A6A6BGC2_9PEZI</name>
<evidence type="ECO:0000313" key="3">
    <source>
        <dbReference type="Proteomes" id="UP000799438"/>
    </source>
</evidence>
<evidence type="ECO:0000313" key="2">
    <source>
        <dbReference type="EMBL" id="KAF2142345.1"/>
    </source>
</evidence>
<dbReference type="EMBL" id="ML995484">
    <property type="protein sequence ID" value="KAF2142345.1"/>
    <property type="molecule type" value="Genomic_DNA"/>
</dbReference>
<dbReference type="Proteomes" id="UP000799438">
    <property type="component" value="Unassembled WGS sequence"/>
</dbReference>
<feature type="compositionally biased region" description="Low complexity" evidence="1">
    <location>
        <begin position="11"/>
        <end position="34"/>
    </location>
</feature>
<feature type="region of interest" description="Disordered" evidence="1">
    <location>
        <begin position="1"/>
        <end position="53"/>
    </location>
</feature>
<sequence length="166" mass="18327">MAESQKKLDEALATQAAAATAPDQQQQAKSQAPEQLEEPKEPNKADNYGRNTSLLSRSRTFSAYLSPLSTATGVYDPSPIVEFPDMGDGPRTKICREESLPRETYQVSPIEEKRKFSKLEDAIMEEWEGVQGEPRKGGGIKKRKVKELTVEAQDEDAETPDAADAK</sequence>
<organism evidence="2 3">
    <name type="scientific">Aplosporella prunicola CBS 121167</name>
    <dbReference type="NCBI Taxonomy" id="1176127"/>
    <lineage>
        <taxon>Eukaryota</taxon>
        <taxon>Fungi</taxon>
        <taxon>Dikarya</taxon>
        <taxon>Ascomycota</taxon>
        <taxon>Pezizomycotina</taxon>
        <taxon>Dothideomycetes</taxon>
        <taxon>Dothideomycetes incertae sedis</taxon>
        <taxon>Botryosphaeriales</taxon>
        <taxon>Aplosporellaceae</taxon>
        <taxon>Aplosporella</taxon>
    </lineage>
</organism>
<keyword evidence="3" id="KW-1185">Reference proteome</keyword>
<feature type="compositionally biased region" description="Basic and acidic residues" evidence="1">
    <location>
        <begin position="1"/>
        <end position="10"/>
    </location>
</feature>
<feature type="region of interest" description="Disordered" evidence="1">
    <location>
        <begin position="73"/>
        <end position="93"/>
    </location>
</feature>
<accession>A0A6A6BGC2</accession>
<protein>
    <submittedName>
        <fullName evidence="2">Uncharacterized protein</fullName>
    </submittedName>
</protein>